<dbReference type="EMBL" id="JBHFQA010000014">
    <property type="protein sequence ID" value="KAL2088167.1"/>
    <property type="molecule type" value="Genomic_DNA"/>
</dbReference>
<dbReference type="PANTHER" id="PTHR13309:SF0">
    <property type="entry name" value="FMR1-INTERACTING PROTEIN NUFIP1"/>
    <property type="match status" value="1"/>
</dbReference>
<dbReference type="SMART" id="SM00355">
    <property type="entry name" value="ZnF_C2H2"/>
    <property type="match status" value="2"/>
</dbReference>
<evidence type="ECO:0000256" key="1">
    <source>
        <dbReference type="PROSITE-ProRule" id="PRU00042"/>
    </source>
</evidence>
<sequence length="705" mass="76874">MKLYINNVYKMSNPGNYPSPVFDCPPQAPVLKPSTFQWNSSSEPSTFQAARDWSWSEPQAYFPPPQPPGPWNWNPNPHGNWHGGPWHQNYGPNRHRGGQHHGRQDFGGKKKNKREPEFSFFCDTCDRGFKDQDKYDEHLSQHVKCTVADCSFTAHEKLVKIHWRNSHAPGTKRIKLDTAEDIAKWREERRRNYPTLANVEKKMKVMEAKEERGEVLETAQFGRMKGRGRGRGRGGHRRGGFRGRGWGRDSSFHSNPKGGSEENQQQQQPPPVSQPPKEVDPLGALANSDPDSDREVSGEMEAVSVAPKSVSSGLASLVASYGGMTDSESDQEPEAAPILKATKALEENKAMLQTPPAGPPQPRAAPWGSSVPMVRASPGSIPPRGRGRGRGRGRRRGRGARHQGGDTPHPRRHTLLEMLLAPDIRHERNVLLQCVRFIVRNSFFGLEKSGDEGDVTARQQGDNSGADVRSQSQGVASGSGINGSTQDSSRTSSQSKDTPQNDSPGREHQPGRSNPGVADTGNGDETEGSVTQTREERPVSERPRSRASEGASDTHPTPWVYEDDVWEMDGVDTTDENAQGSGYTARQACDSGMVSSGGMGAEQCSPLEEKGAGIANGLREMAVEMAEAPQLSTVGTLGSAPQPPLWVAPHLGQSGQSEDVVPTQGVFVTPEPAPMEGNLNMDAQPASSVYDDDVWEMPSGNADEM</sequence>
<proteinExistence type="predicted"/>
<evidence type="ECO:0000259" key="3">
    <source>
        <dbReference type="PROSITE" id="PS50157"/>
    </source>
</evidence>
<feature type="region of interest" description="Disordered" evidence="2">
    <location>
        <begin position="216"/>
        <end position="311"/>
    </location>
</feature>
<dbReference type="Proteomes" id="UP001591681">
    <property type="component" value="Unassembled WGS sequence"/>
</dbReference>
<dbReference type="AlphaFoldDB" id="A0ABD1JM62"/>
<feature type="compositionally biased region" description="Basic and acidic residues" evidence="2">
    <location>
        <begin position="533"/>
        <end position="547"/>
    </location>
</feature>
<feature type="compositionally biased region" description="Basic residues" evidence="2">
    <location>
        <begin position="385"/>
        <end position="401"/>
    </location>
</feature>
<name>A0ABD1JM62_9TELE</name>
<evidence type="ECO:0000313" key="4">
    <source>
        <dbReference type="EMBL" id="KAL2088167.1"/>
    </source>
</evidence>
<keyword evidence="1" id="KW-0479">Metal-binding</keyword>
<keyword evidence="1" id="KW-0863">Zinc-finger</keyword>
<reference evidence="4 5" key="1">
    <citation type="submission" date="2024-09" db="EMBL/GenBank/DDBJ databases">
        <title>A chromosome-level genome assembly of Gray's grenadier anchovy, Coilia grayii.</title>
        <authorList>
            <person name="Fu Z."/>
        </authorList>
    </citation>
    <scope>NUCLEOTIDE SEQUENCE [LARGE SCALE GENOMIC DNA]</scope>
    <source>
        <strain evidence="4">G4</strain>
        <tissue evidence="4">Muscle</tissue>
    </source>
</reference>
<dbReference type="InterPro" id="IPR013087">
    <property type="entry name" value="Znf_C2H2_type"/>
</dbReference>
<accession>A0ABD1JM62</accession>
<dbReference type="InterPro" id="IPR039136">
    <property type="entry name" value="NUFIP1-like"/>
</dbReference>
<gene>
    <name evidence="4" type="ORF">ACEWY4_016995</name>
</gene>
<feature type="region of interest" description="Disordered" evidence="2">
    <location>
        <begin position="82"/>
        <end position="113"/>
    </location>
</feature>
<evidence type="ECO:0000313" key="5">
    <source>
        <dbReference type="Proteomes" id="UP001591681"/>
    </source>
</evidence>
<keyword evidence="5" id="KW-1185">Reference proteome</keyword>
<feature type="domain" description="C2H2-type" evidence="3">
    <location>
        <begin position="120"/>
        <end position="142"/>
    </location>
</feature>
<keyword evidence="1" id="KW-0862">Zinc</keyword>
<dbReference type="InterPro" id="IPR019496">
    <property type="entry name" value="NUFIP1_cons_dom"/>
</dbReference>
<organism evidence="4 5">
    <name type="scientific">Coilia grayii</name>
    <name type="common">Gray's grenadier anchovy</name>
    <dbReference type="NCBI Taxonomy" id="363190"/>
    <lineage>
        <taxon>Eukaryota</taxon>
        <taxon>Metazoa</taxon>
        <taxon>Chordata</taxon>
        <taxon>Craniata</taxon>
        <taxon>Vertebrata</taxon>
        <taxon>Euteleostomi</taxon>
        <taxon>Actinopterygii</taxon>
        <taxon>Neopterygii</taxon>
        <taxon>Teleostei</taxon>
        <taxon>Clupei</taxon>
        <taxon>Clupeiformes</taxon>
        <taxon>Clupeoidei</taxon>
        <taxon>Engraulidae</taxon>
        <taxon>Coilinae</taxon>
        <taxon>Coilia</taxon>
    </lineage>
</organism>
<dbReference type="PROSITE" id="PS00028">
    <property type="entry name" value="ZINC_FINGER_C2H2_1"/>
    <property type="match status" value="1"/>
</dbReference>
<feature type="region of interest" description="Disordered" evidence="2">
    <location>
        <begin position="667"/>
        <end position="705"/>
    </location>
</feature>
<dbReference type="PANTHER" id="PTHR13309">
    <property type="entry name" value="NUCLEAR FRAGILE X MENTAL RETARDATION PROTEIN INTERACTING PROTEIN 1"/>
    <property type="match status" value="1"/>
</dbReference>
<dbReference type="Pfam" id="PF10453">
    <property type="entry name" value="NUFIP1"/>
    <property type="match status" value="1"/>
</dbReference>
<feature type="region of interest" description="Disordered" evidence="2">
    <location>
        <begin position="352"/>
        <end position="413"/>
    </location>
</feature>
<feature type="compositionally biased region" description="Low complexity" evidence="2">
    <location>
        <begin position="484"/>
        <end position="498"/>
    </location>
</feature>
<feature type="region of interest" description="Disordered" evidence="2">
    <location>
        <begin position="447"/>
        <end position="564"/>
    </location>
</feature>
<dbReference type="GO" id="GO:0008270">
    <property type="term" value="F:zinc ion binding"/>
    <property type="evidence" value="ECO:0007669"/>
    <property type="project" value="UniProtKB-KW"/>
</dbReference>
<comment type="caution">
    <text evidence="4">The sequence shown here is derived from an EMBL/GenBank/DDBJ whole genome shotgun (WGS) entry which is preliminary data.</text>
</comment>
<feature type="compositionally biased region" description="Basic residues" evidence="2">
    <location>
        <begin position="224"/>
        <end position="241"/>
    </location>
</feature>
<evidence type="ECO:0000256" key="2">
    <source>
        <dbReference type="SAM" id="MobiDB-lite"/>
    </source>
</evidence>
<dbReference type="PROSITE" id="PS50157">
    <property type="entry name" value="ZINC_FINGER_C2H2_2"/>
    <property type="match status" value="1"/>
</dbReference>
<feature type="compositionally biased region" description="Polar residues" evidence="2">
    <location>
        <begin position="457"/>
        <end position="476"/>
    </location>
</feature>
<protein>
    <recommendedName>
        <fullName evidence="3">C2H2-type domain-containing protein</fullName>
    </recommendedName>
</protein>